<gene>
    <name evidence="4" type="ORF">H9638_13570</name>
</gene>
<feature type="region of interest" description="Disordered" evidence="1">
    <location>
        <begin position="33"/>
        <end position="77"/>
    </location>
</feature>
<comment type="caution">
    <text evidence="4">The sequence shown here is derived from an EMBL/GenBank/DDBJ whole genome shotgun (WGS) entry which is preliminary data.</text>
</comment>
<dbReference type="Pfam" id="PF14016">
    <property type="entry name" value="DUF4232"/>
    <property type="match status" value="1"/>
</dbReference>
<evidence type="ECO:0000313" key="5">
    <source>
        <dbReference type="Proteomes" id="UP000652763"/>
    </source>
</evidence>
<dbReference type="RefSeq" id="WP_191748179.1">
    <property type="nucleotide sequence ID" value="NZ_JACSQC010000006.1"/>
</dbReference>
<feature type="compositionally biased region" description="Low complexity" evidence="1">
    <location>
        <begin position="33"/>
        <end position="70"/>
    </location>
</feature>
<dbReference type="EMBL" id="JACSQC010000006">
    <property type="protein sequence ID" value="MBD8044835.1"/>
    <property type="molecule type" value="Genomic_DNA"/>
</dbReference>
<feature type="chain" id="PRO_5047445852" evidence="2">
    <location>
        <begin position="34"/>
        <end position="218"/>
    </location>
</feature>
<evidence type="ECO:0000259" key="3">
    <source>
        <dbReference type="Pfam" id="PF14016"/>
    </source>
</evidence>
<evidence type="ECO:0000256" key="2">
    <source>
        <dbReference type="SAM" id="SignalP"/>
    </source>
</evidence>
<reference evidence="4 5" key="1">
    <citation type="submission" date="2020-08" db="EMBL/GenBank/DDBJ databases">
        <title>A Genomic Blueprint of the Chicken Gut Microbiome.</title>
        <authorList>
            <person name="Gilroy R."/>
            <person name="Ravi A."/>
            <person name="Getino M."/>
            <person name="Pursley I."/>
            <person name="Horton D.L."/>
            <person name="Alikhan N.-F."/>
            <person name="Baker D."/>
            <person name="Gharbi K."/>
            <person name="Hall N."/>
            <person name="Watson M."/>
            <person name="Adriaenssens E.M."/>
            <person name="Foster-Nyarko E."/>
            <person name="Jarju S."/>
            <person name="Secka A."/>
            <person name="Antonio M."/>
            <person name="Oren A."/>
            <person name="Chaudhuri R."/>
            <person name="La Ragione R.M."/>
            <person name="Hildebrand F."/>
            <person name="Pallen M.J."/>
        </authorList>
    </citation>
    <scope>NUCLEOTIDE SEQUENCE [LARGE SCALE GENOMIC DNA]</scope>
    <source>
        <strain evidence="4 5">Sa2BUA2</strain>
    </source>
</reference>
<dbReference type="PROSITE" id="PS51257">
    <property type="entry name" value="PROKAR_LIPOPROTEIN"/>
    <property type="match status" value="1"/>
</dbReference>
<dbReference type="Proteomes" id="UP000652763">
    <property type="component" value="Unassembled WGS sequence"/>
</dbReference>
<keyword evidence="2" id="KW-0732">Signal</keyword>
<protein>
    <submittedName>
        <fullName evidence="4">DUF4232 domain-containing protein</fullName>
    </submittedName>
</protein>
<evidence type="ECO:0000256" key="1">
    <source>
        <dbReference type="SAM" id="MobiDB-lite"/>
    </source>
</evidence>
<organism evidence="4 5">
    <name type="scientific">Arthrobacter pullicola</name>
    <dbReference type="NCBI Taxonomy" id="2762224"/>
    <lineage>
        <taxon>Bacteria</taxon>
        <taxon>Bacillati</taxon>
        <taxon>Actinomycetota</taxon>
        <taxon>Actinomycetes</taxon>
        <taxon>Micrococcales</taxon>
        <taxon>Micrococcaceae</taxon>
        <taxon>Arthrobacter</taxon>
    </lineage>
</organism>
<accession>A0ABR8YKR1</accession>
<name>A0ABR8YKR1_9MICC</name>
<dbReference type="InterPro" id="IPR025326">
    <property type="entry name" value="DUF4232"/>
</dbReference>
<feature type="domain" description="DUF4232" evidence="3">
    <location>
        <begin position="82"/>
        <end position="203"/>
    </location>
</feature>
<keyword evidence="5" id="KW-1185">Reference proteome</keyword>
<feature type="signal peptide" evidence="2">
    <location>
        <begin position="1"/>
        <end position="33"/>
    </location>
</feature>
<evidence type="ECO:0000313" key="4">
    <source>
        <dbReference type="EMBL" id="MBD8044835.1"/>
    </source>
</evidence>
<proteinExistence type="predicted"/>
<sequence length="218" mass="21405">MRTTVSKSPAALTTRLAGLAVFGAVLLSGCAGSSNDAADESPSSSPSSTSSSPAASATPSETATAAPSASVEPGVPSSVPLCTADKLSGTVEDTPGGGAAGSAYRTLVLTNTSTATCSTMGFPGVSYLSVTGSQVGAPAVRSEGTPETLVVLEPGQSATAVLRETRPENYGEACGLVDTSGFLVYPPEDTASLTIAHAGSGCSSEEIELLGIDRLQAG</sequence>